<gene>
    <name evidence="2" type="ORF">ACH5RR_024146</name>
</gene>
<keyword evidence="1" id="KW-1133">Transmembrane helix</keyword>
<accession>A0ABD2ZCP6</accession>
<sequence>MRSGILYNVSLPGNYSGIDVSILRIRIASLWHNGANVSFFDIPPRILPNPISTRLNFVYQNLGNLSDFYYNVPSYTFITPVMGLLAYDANSRIKSNGMVELRSLRDHPILVHFPEISSSRVGKNSMDMTTMKCVRFGTNGEVEFGNVTTTNKCIAQGQGHFSIVIPSQPPQSPIPKRKDRKWKWWVIGFGVGIGGLVLYVVCGILLYKFIRKKRIAKMERQSEKSEALGTIWVGSSRMPLATGIRTQPILENSDVS</sequence>
<dbReference type="InterPro" id="IPR010605">
    <property type="entry name" value="DUF1191"/>
</dbReference>
<reference evidence="2 3" key="1">
    <citation type="submission" date="2024-11" db="EMBL/GenBank/DDBJ databases">
        <title>A near-complete genome assembly of Cinchona calisaya.</title>
        <authorList>
            <person name="Lian D.C."/>
            <person name="Zhao X.W."/>
            <person name="Wei L."/>
        </authorList>
    </citation>
    <scope>NUCLEOTIDE SEQUENCE [LARGE SCALE GENOMIC DNA]</scope>
    <source>
        <tissue evidence="2">Nenye</tissue>
    </source>
</reference>
<evidence type="ECO:0000313" key="2">
    <source>
        <dbReference type="EMBL" id="KAL3517244.1"/>
    </source>
</evidence>
<keyword evidence="1" id="KW-0472">Membrane</keyword>
<dbReference type="AlphaFoldDB" id="A0ABD2ZCP6"/>
<feature type="transmembrane region" description="Helical" evidence="1">
    <location>
        <begin position="184"/>
        <end position="210"/>
    </location>
</feature>
<dbReference type="EMBL" id="JBJUIK010000010">
    <property type="protein sequence ID" value="KAL3517244.1"/>
    <property type="molecule type" value="Genomic_DNA"/>
</dbReference>
<keyword evidence="1" id="KW-0812">Transmembrane</keyword>
<dbReference type="Pfam" id="PF06697">
    <property type="entry name" value="DUF1191"/>
    <property type="match status" value="1"/>
</dbReference>
<evidence type="ECO:0000313" key="3">
    <source>
        <dbReference type="Proteomes" id="UP001630127"/>
    </source>
</evidence>
<dbReference type="PANTHER" id="PTHR33512:SF7">
    <property type="entry name" value="LEGUME LECTIN DOMAIN-CONTAINING PROTEIN"/>
    <property type="match status" value="1"/>
</dbReference>
<proteinExistence type="predicted"/>
<organism evidence="2 3">
    <name type="scientific">Cinchona calisaya</name>
    <dbReference type="NCBI Taxonomy" id="153742"/>
    <lineage>
        <taxon>Eukaryota</taxon>
        <taxon>Viridiplantae</taxon>
        <taxon>Streptophyta</taxon>
        <taxon>Embryophyta</taxon>
        <taxon>Tracheophyta</taxon>
        <taxon>Spermatophyta</taxon>
        <taxon>Magnoliopsida</taxon>
        <taxon>eudicotyledons</taxon>
        <taxon>Gunneridae</taxon>
        <taxon>Pentapetalae</taxon>
        <taxon>asterids</taxon>
        <taxon>lamiids</taxon>
        <taxon>Gentianales</taxon>
        <taxon>Rubiaceae</taxon>
        <taxon>Cinchonoideae</taxon>
        <taxon>Cinchoneae</taxon>
        <taxon>Cinchona</taxon>
    </lineage>
</organism>
<evidence type="ECO:0000256" key="1">
    <source>
        <dbReference type="SAM" id="Phobius"/>
    </source>
</evidence>
<keyword evidence="3" id="KW-1185">Reference proteome</keyword>
<name>A0ABD2ZCP6_9GENT</name>
<protein>
    <submittedName>
        <fullName evidence="2">Uncharacterized protein</fullName>
    </submittedName>
</protein>
<dbReference type="Proteomes" id="UP001630127">
    <property type="component" value="Unassembled WGS sequence"/>
</dbReference>
<dbReference type="PANTHER" id="PTHR33512">
    <property type="entry name" value="PROTEIN, PUTATIVE (DUF1191)-RELATED"/>
    <property type="match status" value="1"/>
</dbReference>
<comment type="caution">
    <text evidence="2">The sequence shown here is derived from an EMBL/GenBank/DDBJ whole genome shotgun (WGS) entry which is preliminary data.</text>
</comment>